<accession>A0A3Q3EW65</accession>
<evidence type="ECO:0000313" key="2">
    <source>
        <dbReference type="Proteomes" id="UP000261660"/>
    </source>
</evidence>
<evidence type="ECO:0000313" key="1">
    <source>
        <dbReference type="Ensembl" id="ENSLBEP00000011614.1"/>
    </source>
</evidence>
<organism evidence="1 2">
    <name type="scientific">Labrus bergylta</name>
    <name type="common">ballan wrasse</name>
    <dbReference type="NCBI Taxonomy" id="56723"/>
    <lineage>
        <taxon>Eukaryota</taxon>
        <taxon>Metazoa</taxon>
        <taxon>Chordata</taxon>
        <taxon>Craniata</taxon>
        <taxon>Vertebrata</taxon>
        <taxon>Euteleostomi</taxon>
        <taxon>Actinopterygii</taxon>
        <taxon>Neopterygii</taxon>
        <taxon>Teleostei</taxon>
        <taxon>Neoteleostei</taxon>
        <taxon>Acanthomorphata</taxon>
        <taxon>Eupercaria</taxon>
        <taxon>Labriformes</taxon>
        <taxon>Labridae</taxon>
        <taxon>Labrus</taxon>
    </lineage>
</organism>
<dbReference type="AlphaFoldDB" id="A0A3Q3EW65"/>
<reference evidence="1" key="2">
    <citation type="submission" date="2025-09" db="UniProtKB">
        <authorList>
            <consortium name="Ensembl"/>
        </authorList>
    </citation>
    <scope>IDENTIFICATION</scope>
</reference>
<name>A0A3Q3EW65_9LABR</name>
<dbReference type="InParanoid" id="A0A3Q3EW65"/>
<protein>
    <submittedName>
        <fullName evidence="1">Uncharacterized protein</fullName>
    </submittedName>
</protein>
<sequence>MEEINNIEVVPCTESDYLKPFRVHYNQVTTSGLMGISQKRSLVCNCTWTLDRKPCIGYMILLFPFSLLCLVDKINMCRSTGLCFVYIYKQPIVYRLWKWAH</sequence>
<keyword evidence="2" id="KW-1185">Reference proteome</keyword>
<dbReference type="Ensembl" id="ENSLBET00000012211.1">
    <property type="protein sequence ID" value="ENSLBEP00000011614.1"/>
    <property type="gene ID" value="ENSLBEG00000008954.1"/>
</dbReference>
<dbReference type="Proteomes" id="UP000261660">
    <property type="component" value="Unplaced"/>
</dbReference>
<proteinExistence type="predicted"/>
<reference evidence="1" key="1">
    <citation type="submission" date="2025-08" db="UniProtKB">
        <authorList>
            <consortium name="Ensembl"/>
        </authorList>
    </citation>
    <scope>IDENTIFICATION</scope>
</reference>